<organism evidence="3 4">
    <name type="scientific">Nonomuraea longicatena</name>
    <dbReference type="NCBI Taxonomy" id="83682"/>
    <lineage>
        <taxon>Bacteria</taxon>
        <taxon>Bacillati</taxon>
        <taxon>Actinomycetota</taxon>
        <taxon>Actinomycetes</taxon>
        <taxon>Streptosporangiales</taxon>
        <taxon>Streptosporangiaceae</taxon>
        <taxon>Nonomuraea</taxon>
    </lineage>
</organism>
<feature type="transmembrane region" description="Helical" evidence="1">
    <location>
        <begin position="312"/>
        <end position="331"/>
    </location>
</feature>
<proteinExistence type="predicted"/>
<name>A0ABP3ZIQ6_9ACTN</name>
<feature type="transmembrane region" description="Helical" evidence="1">
    <location>
        <begin position="117"/>
        <end position="132"/>
    </location>
</feature>
<dbReference type="PANTHER" id="PTHR30590">
    <property type="entry name" value="INNER MEMBRANE PROTEIN"/>
    <property type="match status" value="1"/>
</dbReference>
<feature type="transmembrane region" description="Helical" evidence="1">
    <location>
        <begin position="264"/>
        <end position="291"/>
    </location>
</feature>
<feature type="domain" description="DUF418" evidence="2">
    <location>
        <begin position="220"/>
        <end position="375"/>
    </location>
</feature>
<accession>A0ABP3ZIQ6</accession>
<keyword evidence="4" id="KW-1185">Reference proteome</keyword>
<evidence type="ECO:0000313" key="4">
    <source>
        <dbReference type="Proteomes" id="UP001501578"/>
    </source>
</evidence>
<dbReference type="InterPro" id="IPR007349">
    <property type="entry name" value="DUF418"/>
</dbReference>
<protein>
    <submittedName>
        <fullName evidence="3">DUF418 domain-containing protein</fullName>
    </submittedName>
</protein>
<evidence type="ECO:0000259" key="2">
    <source>
        <dbReference type="Pfam" id="PF04235"/>
    </source>
</evidence>
<feature type="transmembrane region" description="Helical" evidence="1">
    <location>
        <begin position="54"/>
        <end position="74"/>
    </location>
</feature>
<reference evidence="4" key="1">
    <citation type="journal article" date="2019" name="Int. J. Syst. Evol. Microbiol.">
        <title>The Global Catalogue of Microorganisms (GCM) 10K type strain sequencing project: providing services to taxonomists for standard genome sequencing and annotation.</title>
        <authorList>
            <consortium name="The Broad Institute Genomics Platform"/>
            <consortium name="The Broad Institute Genome Sequencing Center for Infectious Disease"/>
            <person name="Wu L."/>
            <person name="Ma J."/>
        </authorList>
    </citation>
    <scope>NUCLEOTIDE SEQUENCE [LARGE SCALE GENOMIC DNA]</scope>
    <source>
        <strain evidence="4">JCM 11136</strain>
    </source>
</reference>
<comment type="caution">
    <text evidence="3">The sequence shown here is derived from an EMBL/GenBank/DDBJ whole genome shotgun (WGS) entry which is preliminary data.</text>
</comment>
<gene>
    <name evidence="3" type="ORF">GCM10009560_22310</name>
</gene>
<feature type="transmembrane region" description="Helical" evidence="1">
    <location>
        <begin position="16"/>
        <end position="34"/>
    </location>
</feature>
<keyword evidence="1" id="KW-0812">Transmembrane</keyword>
<keyword evidence="1" id="KW-0472">Membrane</keyword>
<feature type="transmembrane region" description="Helical" evidence="1">
    <location>
        <begin position="241"/>
        <end position="258"/>
    </location>
</feature>
<feature type="transmembrane region" description="Helical" evidence="1">
    <location>
        <begin position="337"/>
        <end position="358"/>
    </location>
</feature>
<evidence type="ECO:0000313" key="3">
    <source>
        <dbReference type="EMBL" id="GAA0922773.1"/>
    </source>
</evidence>
<evidence type="ECO:0000256" key="1">
    <source>
        <dbReference type="SAM" id="Phobius"/>
    </source>
</evidence>
<dbReference type="RefSeq" id="WP_343949696.1">
    <property type="nucleotide sequence ID" value="NZ_BAAAHQ010000009.1"/>
</dbReference>
<keyword evidence="1" id="KW-1133">Transmembrane helix</keyword>
<dbReference type="Proteomes" id="UP001501578">
    <property type="component" value="Unassembled WGS sequence"/>
</dbReference>
<feature type="transmembrane region" description="Helical" evidence="1">
    <location>
        <begin position="139"/>
        <end position="160"/>
    </location>
</feature>
<feature type="transmembrane region" description="Helical" evidence="1">
    <location>
        <begin position="201"/>
        <end position="220"/>
    </location>
</feature>
<dbReference type="InterPro" id="IPR052529">
    <property type="entry name" value="Bact_Transport_Assoc"/>
</dbReference>
<dbReference type="PANTHER" id="PTHR30590:SF2">
    <property type="entry name" value="INNER MEMBRANE PROTEIN"/>
    <property type="match status" value="1"/>
</dbReference>
<dbReference type="EMBL" id="BAAAHQ010000009">
    <property type="protein sequence ID" value="GAA0922773.1"/>
    <property type="molecule type" value="Genomic_DNA"/>
</dbReference>
<dbReference type="Pfam" id="PF04235">
    <property type="entry name" value="DUF418"/>
    <property type="match status" value="1"/>
</dbReference>
<sequence length="384" mass="40966">MTVLARVGARIHELDAIRGFALGGILVANIGFFADPGFSAGSSELPMSGSVVSALLNTLVLTKFYVIFSFMFGYSFTLQMRSWGDKVKARMLRRCLGLFTLGVLQGFLMWIGDILTLYALLGLILLAARNIQPRTAVKAGCWIIGVSALIWLALGGLLMLTGSAAPAEDAANAERALAAMTGTPLTFLQYQVETYPTMAPLVWLGQGPMAMALFLFGLAAGKSRLFEERERWAHLLPRIQWLGFGIGLPAAALYTWSATGGEGWALVGMAMNNLTSLPLAAAYVVTLLRVIDRVPKVGAALAPAGRAAASNYIGQSVLACLIFTAYGLGLAGELSPVAVMGVAALEYAVLLALSAWWMRGHRQGPIEWGLRAVTLCSAAPRRPR</sequence>